<dbReference type="Pfam" id="PF00078">
    <property type="entry name" value="RVT_1"/>
    <property type="match status" value="1"/>
</dbReference>
<dbReference type="PANTHER" id="PTHR33050">
    <property type="entry name" value="REVERSE TRANSCRIPTASE DOMAIN-CONTAINING PROTEIN"/>
    <property type="match status" value="1"/>
</dbReference>
<dbReference type="Gene3D" id="1.10.443.10">
    <property type="entry name" value="Intergrase catalytic core"/>
    <property type="match status" value="1"/>
</dbReference>
<dbReference type="GO" id="GO:0003677">
    <property type="term" value="F:DNA binding"/>
    <property type="evidence" value="ECO:0007669"/>
    <property type="project" value="UniProtKB-KW"/>
</dbReference>
<dbReference type="Gene3D" id="3.30.70.270">
    <property type="match status" value="1"/>
</dbReference>
<dbReference type="CDD" id="cd03714">
    <property type="entry name" value="RT_DIRS1"/>
    <property type="match status" value="1"/>
</dbReference>
<dbReference type="Proteomes" id="UP001314205">
    <property type="component" value="Unassembled WGS sequence"/>
</dbReference>
<name>A0AAV1M0Z9_9NEOP</name>
<feature type="domain" description="Reverse transcriptase" evidence="3">
    <location>
        <begin position="1"/>
        <end position="137"/>
    </location>
</feature>
<evidence type="ECO:0000259" key="3">
    <source>
        <dbReference type="PROSITE" id="PS50878"/>
    </source>
</evidence>
<reference evidence="5 6" key="1">
    <citation type="submission" date="2023-11" db="EMBL/GenBank/DDBJ databases">
        <authorList>
            <person name="Hedman E."/>
            <person name="Englund M."/>
            <person name="Stromberg M."/>
            <person name="Nyberg Akerstrom W."/>
            <person name="Nylinder S."/>
            <person name="Jareborg N."/>
            <person name="Kallberg Y."/>
            <person name="Kronander E."/>
        </authorList>
    </citation>
    <scope>NUCLEOTIDE SEQUENCE [LARGE SCALE GENOMIC DNA]</scope>
</reference>
<dbReference type="PROSITE" id="PS50878">
    <property type="entry name" value="RT_POL"/>
    <property type="match status" value="1"/>
</dbReference>
<evidence type="ECO:0000259" key="4">
    <source>
        <dbReference type="PROSITE" id="PS51898"/>
    </source>
</evidence>
<accession>A0AAV1M0Z9</accession>
<dbReference type="InterPro" id="IPR010998">
    <property type="entry name" value="Integrase_recombinase_N"/>
</dbReference>
<dbReference type="PANTHER" id="PTHR33050:SF7">
    <property type="entry name" value="RIBONUCLEASE H"/>
    <property type="match status" value="1"/>
</dbReference>
<feature type="domain" description="Tyr recombinase" evidence="4">
    <location>
        <begin position="576"/>
        <end position="783"/>
    </location>
</feature>
<evidence type="ECO:0000313" key="5">
    <source>
        <dbReference type="EMBL" id="CAK1601400.1"/>
    </source>
</evidence>
<dbReference type="InterPro" id="IPR002104">
    <property type="entry name" value="Integrase_catalytic"/>
</dbReference>
<dbReference type="InterPro" id="IPR000477">
    <property type="entry name" value="RT_dom"/>
</dbReference>
<evidence type="ECO:0000313" key="6">
    <source>
        <dbReference type="Proteomes" id="UP001314205"/>
    </source>
</evidence>
<dbReference type="InterPro" id="IPR043128">
    <property type="entry name" value="Rev_trsase/Diguanyl_cyclase"/>
</dbReference>
<dbReference type="InterPro" id="IPR043502">
    <property type="entry name" value="DNA/RNA_pol_sf"/>
</dbReference>
<dbReference type="InterPro" id="IPR052055">
    <property type="entry name" value="Hepadnavirus_pol/RT"/>
</dbReference>
<comment type="caution">
    <text evidence="5">The sequence shown here is derived from an EMBL/GenBank/DDBJ whole genome shotgun (WGS) entry which is preliminary data.</text>
</comment>
<dbReference type="PROSITE" id="PS51898">
    <property type="entry name" value="TYR_RECOMBINASE"/>
    <property type="match status" value="1"/>
</dbReference>
<evidence type="ECO:0000256" key="1">
    <source>
        <dbReference type="ARBA" id="ARBA00023125"/>
    </source>
</evidence>
<dbReference type="InterPro" id="IPR011010">
    <property type="entry name" value="DNA_brk_join_enz"/>
</dbReference>
<evidence type="ECO:0000256" key="2">
    <source>
        <dbReference type="ARBA" id="ARBA00023172"/>
    </source>
</evidence>
<dbReference type="SUPFAM" id="SSF56349">
    <property type="entry name" value="DNA breaking-rejoining enzymes"/>
    <property type="match status" value="1"/>
</dbReference>
<dbReference type="SUPFAM" id="SSF56672">
    <property type="entry name" value="DNA/RNA polymerases"/>
    <property type="match status" value="1"/>
</dbReference>
<protein>
    <recommendedName>
        <fullName evidence="7">Reverse transcriptase domain-containing protein</fullName>
    </recommendedName>
</protein>
<sequence length="793" mass="90389">MEDHRTAARLLPKSGFMANIDIKEAYLLVPIAKEHRKYLRFQFNKKCFEFNALPYGLSVAPWVFTKLMKEPINFLRQRGYRSVIYLDDILCIGDTYEECSNNVSKTLSLLKCLGFVINYEKSFLEPKQVCRFLGFIYNSVDMSLSLPNDKRHVIMQYVKKFALLPKCSIRELSQLIGILTAACPAVRYGWLYTKILERQKYLALLKYNDFEAKIKLSTIVLPDLQWWKQNILSTSNSLRADKQFALEIYTDASKTGWGAVCDGKRVNGGWKDNELSFHINYLELLAVILGLKSFAFAHFNCSILLRVDNTTAICYINRMGGIRFPHLNDLTKTIWQWCEKRNIFLLASYINTHDNREADEESRKVNVDTEWELSERAFKTIVQSLGEPEIDIFASRTNAKCLKYISWKPDPDAMTIDAFTVNWNSSFFYAFPPFALILRCLRKIISDKATGILATSPTSCQPFPGGRDALRTAFKRLNTPEIALDLMLASISDNTMKQYSSTYRLWWQFCIKNEVNTFEAPLSSIISFLVDLYENGASYGSINSHRSALSLLLGNNIGSDERIKRLLKGIYRQKPSLPKYTSTWDPKTVLDYVSKWYPNNNISLTKLTKKMTILFALCTSHRVQTLSLIRISNIIRSPSGAKIFITDIIKTSAPNQEHPVLFLPYFAENPSICPARTLDDYLIVTSRLRPEGTDNLLLTHKKPYKKASSQTISRWIKQTLAESGVDVTIFTAYSTRHASTSAAASAGVCIDTIRKTAGWSTSSMTFAKFYNRPLTDEGEFARSVCAISINSNK</sequence>
<dbReference type="Gene3D" id="3.10.10.10">
    <property type="entry name" value="HIV Type 1 Reverse Transcriptase, subunit A, domain 1"/>
    <property type="match status" value="1"/>
</dbReference>
<dbReference type="GO" id="GO:0006310">
    <property type="term" value="P:DNA recombination"/>
    <property type="evidence" value="ECO:0007669"/>
    <property type="project" value="UniProtKB-KW"/>
</dbReference>
<keyword evidence="6" id="KW-1185">Reference proteome</keyword>
<proteinExistence type="predicted"/>
<keyword evidence="1" id="KW-0238">DNA-binding</keyword>
<dbReference type="InterPro" id="IPR013762">
    <property type="entry name" value="Integrase-like_cat_sf"/>
</dbReference>
<evidence type="ECO:0008006" key="7">
    <source>
        <dbReference type="Google" id="ProtNLM"/>
    </source>
</evidence>
<dbReference type="CDD" id="cd09275">
    <property type="entry name" value="RNase_HI_RT_DIRS1"/>
    <property type="match status" value="1"/>
</dbReference>
<keyword evidence="2" id="KW-0233">DNA recombination</keyword>
<gene>
    <name evidence="5" type="ORF">PARMNEM_LOCUS20045</name>
</gene>
<dbReference type="AlphaFoldDB" id="A0AAV1M0Z9"/>
<dbReference type="Gene3D" id="1.10.150.130">
    <property type="match status" value="1"/>
</dbReference>
<dbReference type="GO" id="GO:0015074">
    <property type="term" value="P:DNA integration"/>
    <property type="evidence" value="ECO:0007669"/>
    <property type="project" value="InterPro"/>
</dbReference>
<dbReference type="GO" id="GO:0071897">
    <property type="term" value="P:DNA biosynthetic process"/>
    <property type="evidence" value="ECO:0007669"/>
    <property type="project" value="UniProtKB-ARBA"/>
</dbReference>
<dbReference type="EMBL" id="CAVLGL010000126">
    <property type="protein sequence ID" value="CAK1601400.1"/>
    <property type="molecule type" value="Genomic_DNA"/>
</dbReference>
<organism evidence="5 6">
    <name type="scientific">Parnassius mnemosyne</name>
    <name type="common">clouded apollo</name>
    <dbReference type="NCBI Taxonomy" id="213953"/>
    <lineage>
        <taxon>Eukaryota</taxon>
        <taxon>Metazoa</taxon>
        <taxon>Ecdysozoa</taxon>
        <taxon>Arthropoda</taxon>
        <taxon>Hexapoda</taxon>
        <taxon>Insecta</taxon>
        <taxon>Pterygota</taxon>
        <taxon>Neoptera</taxon>
        <taxon>Endopterygota</taxon>
        <taxon>Lepidoptera</taxon>
        <taxon>Glossata</taxon>
        <taxon>Ditrysia</taxon>
        <taxon>Papilionoidea</taxon>
        <taxon>Papilionidae</taxon>
        <taxon>Parnassiinae</taxon>
        <taxon>Parnassini</taxon>
        <taxon>Parnassius</taxon>
        <taxon>Driopa</taxon>
    </lineage>
</organism>